<organism evidence="7 8">
    <name type="scientific">Anaeromyxobacter oryzae</name>
    <dbReference type="NCBI Taxonomy" id="2918170"/>
    <lineage>
        <taxon>Bacteria</taxon>
        <taxon>Pseudomonadati</taxon>
        <taxon>Myxococcota</taxon>
        <taxon>Myxococcia</taxon>
        <taxon>Myxococcales</taxon>
        <taxon>Cystobacterineae</taxon>
        <taxon>Anaeromyxobacteraceae</taxon>
        <taxon>Anaeromyxobacter</taxon>
    </lineage>
</organism>
<evidence type="ECO:0000256" key="4">
    <source>
        <dbReference type="ARBA" id="ARBA00022840"/>
    </source>
</evidence>
<evidence type="ECO:0000313" key="8">
    <source>
        <dbReference type="Proteomes" id="UP001162891"/>
    </source>
</evidence>
<comment type="similarity">
    <text evidence="1">Belongs to the ABC transporter superfamily.</text>
</comment>
<feature type="domain" description="ABC transporter" evidence="6">
    <location>
        <begin position="6"/>
        <end position="238"/>
    </location>
</feature>
<reference evidence="8" key="1">
    <citation type="journal article" date="2022" name="Int. J. Syst. Evol. Microbiol.">
        <title>Anaeromyxobacter oryzae sp. nov., Anaeromyxobacter diazotrophicus sp. nov. and Anaeromyxobacter paludicola sp. nov., isolated from paddy soils.</title>
        <authorList>
            <person name="Itoh H."/>
            <person name="Xu Z."/>
            <person name="Mise K."/>
            <person name="Masuda Y."/>
            <person name="Ushijima N."/>
            <person name="Hayakawa C."/>
            <person name="Shiratori Y."/>
            <person name="Senoo K."/>
        </authorList>
    </citation>
    <scope>NUCLEOTIDE SEQUENCE [LARGE SCALE GENOMIC DNA]</scope>
    <source>
        <strain evidence="8">Red232</strain>
    </source>
</reference>
<dbReference type="InterPro" id="IPR003593">
    <property type="entry name" value="AAA+_ATPase"/>
</dbReference>
<dbReference type="Proteomes" id="UP001162891">
    <property type="component" value="Chromosome"/>
</dbReference>
<evidence type="ECO:0000256" key="3">
    <source>
        <dbReference type="ARBA" id="ARBA00022741"/>
    </source>
</evidence>
<protein>
    <submittedName>
        <fullName evidence="7">ABC transporter ATP-binding protein</fullName>
    </submittedName>
</protein>
<keyword evidence="2" id="KW-0813">Transport</keyword>
<evidence type="ECO:0000259" key="6">
    <source>
        <dbReference type="PROSITE" id="PS50893"/>
    </source>
</evidence>
<dbReference type="PANTHER" id="PTHR43820">
    <property type="entry name" value="HIGH-AFFINITY BRANCHED-CHAIN AMINO ACID TRANSPORT ATP-BINDING PROTEIN LIVF"/>
    <property type="match status" value="1"/>
</dbReference>
<proteinExistence type="inferred from homology"/>
<keyword evidence="4 7" id="KW-0067">ATP-binding</keyword>
<dbReference type="Gene3D" id="3.40.50.300">
    <property type="entry name" value="P-loop containing nucleotide triphosphate hydrolases"/>
    <property type="match status" value="1"/>
</dbReference>
<dbReference type="GO" id="GO:0005524">
    <property type="term" value="F:ATP binding"/>
    <property type="evidence" value="ECO:0007669"/>
    <property type="project" value="UniProtKB-KW"/>
</dbReference>
<dbReference type="RefSeq" id="WP_248354380.1">
    <property type="nucleotide sequence ID" value="NZ_AP025591.1"/>
</dbReference>
<dbReference type="InterPro" id="IPR003439">
    <property type="entry name" value="ABC_transporter-like_ATP-bd"/>
</dbReference>
<dbReference type="InterPro" id="IPR027417">
    <property type="entry name" value="P-loop_NTPase"/>
</dbReference>
<dbReference type="EMBL" id="AP025591">
    <property type="protein sequence ID" value="BDG05495.1"/>
    <property type="molecule type" value="Genomic_DNA"/>
</dbReference>
<sequence>MTAPLLEVDGIDVFYGDVQVLHGLGFVVREGEIVTLLGSNGAGKTTTLRAIAGLRPPRRGDIRFRGASLAAVPAAARSGLGIALVPEGRELWGQLTVKENLELGAYGRRARAVAARNLERVLALFPRLAERSRQLAGSLSGGEQQMCAIARALMSEPALLMLDEPSLGLAPVIVDQVMGVIAELHRGGVTVLLVEQNLRKALEIADRGTVIETGQVRLEGTAAELSANPRIRETYLGL</sequence>
<keyword evidence="5" id="KW-0029">Amino-acid transport</keyword>
<evidence type="ECO:0000313" key="7">
    <source>
        <dbReference type="EMBL" id="BDG05495.1"/>
    </source>
</evidence>
<accession>A0ABM7X184</accession>
<keyword evidence="8" id="KW-1185">Reference proteome</keyword>
<evidence type="ECO:0000256" key="5">
    <source>
        <dbReference type="ARBA" id="ARBA00022970"/>
    </source>
</evidence>
<dbReference type="InterPro" id="IPR052156">
    <property type="entry name" value="BCAA_Transport_ATP-bd_LivF"/>
</dbReference>
<dbReference type="PANTHER" id="PTHR43820:SF4">
    <property type="entry name" value="HIGH-AFFINITY BRANCHED-CHAIN AMINO ACID TRANSPORT ATP-BINDING PROTEIN LIVF"/>
    <property type="match status" value="1"/>
</dbReference>
<gene>
    <name evidence="7" type="ORF">AMOR_44910</name>
</gene>
<dbReference type="SMART" id="SM00382">
    <property type="entry name" value="AAA"/>
    <property type="match status" value="1"/>
</dbReference>
<dbReference type="SUPFAM" id="SSF52540">
    <property type="entry name" value="P-loop containing nucleoside triphosphate hydrolases"/>
    <property type="match status" value="1"/>
</dbReference>
<dbReference type="Pfam" id="PF00005">
    <property type="entry name" value="ABC_tran"/>
    <property type="match status" value="1"/>
</dbReference>
<keyword evidence="3" id="KW-0547">Nucleotide-binding</keyword>
<name>A0ABM7X184_9BACT</name>
<evidence type="ECO:0000256" key="2">
    <source>
        <dbReference type="ARBA" id="ARBA00022448"/>
    </source>
</evidence>
<evidence type="ECO:0000256" key="1">
    <source>
        <dbReference type="ARBA" id="ARBA00005417"/>
    </source>
</evidence>
<dbReference type="CDD" id="cd03224">
    <property type="entry name" value="ABC_TM1139_LivF_branched"/>
    <property type="match status" value="1"/>
</dbReference>
<dbReference type="PROSITE" id="PS50893">
    <property type="entry name" value="ABC_TRANSPORTER_2"/>
    <property type="match status" value="1"/>
</dbReference>